<dbReference type="EMBL" id="MN740003">
    <property type="protein sequence ID" value="QHT82669.1"/>
    <property type="molecule type" value="Genomic_DNA"/>
</dbReference>
<proteinExistence type="predicted"/>
<organism evidence="1">
    <name type="scientific">viral metagenome</name>
    <dbReference type="NCBI Taxonomy" id="1070528"/>
    <lineage>
        <taxon>unclassified sequences</taxon>
        <taxon>metagenomes</taxon>
        <taxon>organismal metagenomes</taxon>
    </lineage>
</organism>
<name>A0A6C0HQ83_9ZZZZ</name>
<protein>
    <submittedName>
        <fullName evidence="1">Uncharacterized protein</fullName>
    </submittedName>
</protein>
<reference evidence="1" key="1">
    <citation type="journal article" date="2020" name="Nature">
        <title>Giant virus diversity and host interactions through global metagenomics.</title>
        <authorList>
            <person name="Schulz F."/>
            <person name="Roux S."/>
            <person name="Paez-Espino D."/>
            <person name="Jungbluth S."/>
            <person name="Walsh D.A."/>
            <person name="Denef V.J."/>
            <person name="McMahon K.D."/>
            <person name="Konstantinidis K.T."/>
            <person name="Eloe-Fadrosh E.A."/>
            <person name="Kyrpides N.C."/>
            <person name="Woyke T."/>
        </authorList>
    </citation>
    <scope>NUCLEOTIDE SEQUENCE</scope>
    <source>
        <strain evidence="1">GVMAG-M-3300023184-165</strain>
    </source>
</reference>
<dbReference type="AlphaFoldDB" id="A0A6C0HQ83"/>
<sequence length="214" mass="24786">MTQTNVEEAMLYVESLKGLPFRWYVNGEIETFTGDNAFWCENSPPPTAKEILEKDKYIVCAGLPNLMRRFCGLTIPGIGPKIRGKYGNIYKQYPGGTTAWFAYLYQNKRAQKFDINSRYPRGTLLMARYKAKDNGEKDQGHLAVVYDTVEETKTIKDQHIIHSTPIVDYKNRDSCKDHGAVTIESFNISNELFKWDKISYYKWVCLPEDWLLLD</sequence>
<evidence type="ECO:0000313" key="1">
    <source>
        <dbReference type="EMBL" id="QHT82669.1"/>
    </source>
</evidence>
<accession>A0A6C0HQ83</accession>